<dbReference type="CDD" id="cd00033">
    <property type="entry name" value="CCP"/>
    <property type="match status" value="4"/>
</dbReference>
<feature type="domain" description="Sushi" evidence="9">
    <location>
        <begin position="635"/>
        <end position="698"/>
    </location>
</feature>
<dbReference type="Pfam" id="PF00431">
    <property type="entry name" value="CUB"/>
    <property type="match status" value="1"/>
</dbReference>
<accession>A0A3B3R8D7</accession>
<dbReference type="AlphaFoldDB" id="A0A3B3R8D7"/>
<dbReference type="FunFam" id="2.10.70.10:FF:000010">
    <property type="entry name" value="Seizure related 6 homolog like"/>
    <property type="match status" value="1"/>
</dbReference>
<dbReference type="Proteomes" id="UP000261540">
    <property type="component" value="Unplaced"/>
</dbReference>
<comment type="caution">
    <text evidence="5">Lacks conserved residue(s) required for the propagation of feature annotation.</text>
</comment>
<feature type="disulfide bond" evidence="4">
    <location>
        <begin position="231"/>
        <end position="258"/>
    </location>
</feature>
<dbReference type="Gene3D" id="2.60.120.290">
    <property type="entry name" value="Spermadhesin, CUB domain"/>
    <property type="match status" value="2"/>
</dbReference>
<dbReference type="InterPro" id="IPR035976">
    <property type="entry name" value="Sushi/SCR/CCP_sf"/>
</dbReference>
<dbReference type="InterPro" id="IPR035914">
    <property type="entry name" value="Sperma_CUB_dom_sf"/>
</dbReference>
<protein>
    <submittedName>
        <fullName evidence="10">Seizure related 6 homolog</fullName>
    </submittedName>
</protein>
<keyword evidence="7" id="KW-1133">Transmembrane helix</keyword>
<evidence type="ECO:0000256" key="3">
    <source>
        <dbReference type="ARBA" id="ARBA00023157"/>
    </source>
</evidence>
<evidence type="ECO:0000313" key="11">
    <source>
        <dbReference type="Proteomes" id="UP000261540"/>
    </source>
</evidence>
<evidence type="ECO:0000256" key="1">
    <source>
        <dbReference type="ARBA" id="ARBA00022659"/>
    </source>
</evidence>
<feature type="domain" description="CUB" evidence="8">
    <location>
        <begin position="231"/>
        <end position="341"/>
    </location>
</feature>
<feature type="transmembrane region" description="Helical" evidence="7">
    <location>
        <begin position="772"/>
        <end position="794"/>
    </location>
</feature>
<dbReference type="Pfam" id="PF00084">
    <property type="entry name" value="Sushi"/>
    <property type="match status" value="4"/>
</dbReference>
<dbReference type="InterPro" id="IPR051277">
    <property type="entry name" value="SEZ6_CSMD_C4BPB_Regulators"/>
</dbReference>
<keyword evidence="7" id="KW-0472">Membrane</keyword>
<evidence type="ECO:0000256" key="2">
    <source>
        <dbReference type="ARBA" id="ARBA00022737"/>
    </source>
</evidence>
<evidence type="ECO:0000256" key="7">
    <source>
        <dbReference type="SAM" id="Phobius"/>
    </source>
</evidence>
<feature type="compositionally biased region" description="Basic and acidic residues" evidence="6">
    <location>
        <begin position="58"/>
        <end position="70"/>
    </location>
</feature>
<feature type="region of interest" description="Disordered" evidence="6">
    <location>
        <begin position="58"/>
        <end position="92"/>
    </location>
</feature>
<dbReference type="Ensembl" id="ENSPKIT00000038327.1">
    <property type="protein sequence ID" value="ENSPKIP00000013896.1"/>
    <property type="gene ID" value="ENSPKIG00000000994.1"/>
</dbReference>
<feature type="disulfide bond" evidence="4">
    <location>
        <begin position="404"/>
        <end position="431"/>
    </location>
</feature>
<dbReference type="SMART" id="SM00032">
    <property type="entry name" value="CCP"/>
    <property type="match status" value="4"/>
</dbReference>
<feature type="region of interest" description="Disordered" evidence="6">
    <location>
        <begin position="135"/>
        <end position="205"/>
    </location>
</feature>
<keyword evidence="7" id="KW-0812">Transmembrane</keyword>
<dbReference type="InterPro" id="IPR000859">
    <property type="entry name" value="CUB_dom"/>
</dbReference>
<evidence type="ECO:0000259" key="9">
    <source>
        <dbReference type="PROSITE" id="PS50923"/>
    </source>
</evidence>
<evidence type="ECO:0000256" key="4">
    <source>
        <dbReference type="PROSITE-ProRule" id="PRU00059"/>
    </source>
</evidence>
<dbReference type="Gene3D" id="2.10.70.10">
    <property type="entry name" value="Complement Module, domain 1"/>
    <property type="match status" value="4"/>
</dbReference>
<reference evidence="10" key="2">
    <citation type="submission" date="2025-09" db="UniProtKB">
        <authorList>
            <consortium name="Ensembl"/>
        </authorList>
    </citation>
    <scope>IDENTIFICATION</scope>
</reference>
<dbReference type="InterPro" id="IPR000436">
    <property type="entry name" value="Sushi_SCR_CCP_dom"/>
</dbReference>
<dbReference type="PROSITE" id="PS01180">
    <property type="entry name" value="CUB"/>
    <property type="match status" value="2"/>
</dbReference>
<evidence type="ECO:0000256" key="5">
    <source>
        <dbReference type="PROSITE-ProRule" id="PRU00302"/>
    </source>
</evidence>
<evidence type="ECO:0000256" key="6">
    <source>
        <dbReference type="SAM" id="MobiDB-lite"/>
    </source>
</evidence>
<evidence type="ECO:0000313" key="10">
    <source>
        <dbReference type="Ensembl" id="ENSPKIP00000013896.1"/>
    </source>
</evidence>
<organism evidence="10 11">
    <name type="scientific">Paramormyrops kingsleyae</name>
    <dbReference type="NCBI Taxonomy" id="1676925"/>
    <lineage>
        <taxon>Eukaryota</taxon>
        <taxon>Metazoa</taxon>
        <taxon>Chordata</taxon>
        <taxon>Craniata</taxon>
        <taxon>Vertebrata</taxon>
        <taxon>Euteleostomi</taxon>
        <taxon>Actinopterygii</taxon>
        <taxon>Neopterygii</taxon>
        <taxon>Teleostei</taxon>
        <taxon>Osteoglossocephala</taxon>
        <taxon>Osteoglossomorpha</taxon>
        <taxon>Osteoglossiformes</taxon>
        <taxon>Mormyridae</taxon>
        <taxon>Paramormyrops</taxon>
    </lineage>
</organism>
<keyword evidence="1 5" id="KW-0768">Sushi</keyword>
<feature type="disulfide bond" evidence="5">
    <location>
        <begin position="604"/>
        <end position="631"/>
    </location>
</feature>
<feature type="domain" description="Sushi" evidence="9">
    <location>
        <begin position="574"/>
        <end position="633"/>
    </location>
</feature>
<feature type="domain" description="Sushi" evidence="9">
    <location>
        <begin position="699"/>
        <end position="760"/>
    </location>
</feature>
<feature type="compositionally biased region" description="Low complexity" evidence="6">
    <location>
        <begin position="167"/>
        <end position="188"/>
    </location>
</feature>
<dbReference type="PANTHER" id="PTHR45656:SF1">
    <property type="entry name" value="SEIZURE PROTEIN 6 HOMOLOG"/>
    <property type="match status" value="1"/>
</dbReference>
<keyword evidence="3 5" id="KW-1015">Disulfide bond</keyword>
<dbReference type="SMART" id="SM00042">
    <property type="entry name" value="CUB"/>
    <property type="match status" value="2"/>
</dbReference>
<keyword evidence="2" id="KW-0677">Repeat</keyword>
<name>A0A3B3R8D7_9TELE</name>
<proteinExistence type="predicted"/>
<feature type="domain" description="Sushi" evidence="9">
    <location>
        <begin position="343"/>
        <end position="402"/>
    </location>
</feature>
<keyword evidence="11" id="KW-1185">Reference proteome</keyword>
<reference evidence="10" key="1">
    <citation type="submission" date="2025-08" db="UniProtKB">
        <authorList>
            <consortium name="Ensembl"/>
        </authorList>
    </citation>
    <scope>IDENTIFICATION</scope>
</reference>
<dbReference type="CDD" id="cd00041">
    <property type="entry name" value="CUB"/>
    <property type="match status" value="1"/>
</dbReference>
<sequence>MEKERGRGLVPTTHDTDREVHVVTTAPPINIPNHHPLLKEYLLPEALLTKDFRGQKHFFEDDGGSERDSTKPSSSSRVVKEPPTHLAPPEARDFPDIAYSLAGRPATSPTVSVAPSSPALPGLAAQAALLNHGGRTTSRLEEGWTTNSLTTPVPRTSAAPHPSSGETTQAAASPSALTTLAAKVTTATRDGPRHEVTPVTSSSTGDVDYETISSTIITTTIITTAQTPAPCSTNFTAPEGHIEVPAQPEAWSYPGLDCTCTISVYMGYGVEIQVSVLNVSLLEGEMVTLEDLGCREPLVLANESILMKGLVVRSQSNHIAVRFRSEQRPQPGSFLLRYQAFVLSCPFPQRPAYGDVSVTSLHAGGEAYFYCLNGYQLLGPSTLTCRNATTPYWSGREPRCLASCGGMIKPATVGRIVSPGFPGNYSNNLTCHWVLEAPLGHRLHIHFEKVALAEDDDRLLIKNGNNIDSPPLYDSYEVEYLPNEGIVSSSHHLFVELITDASGTSTGTAIRYEGMQVGPSRGLMSFSQQPMLVSVLKINSVDAEQLTLLMPSFHCCLFSPTHVTVTATEVPRNDTCPELPEITNGWKSTSHPELIHGTVVTYQCYPGFELQGTEILMCQWDLTWSGDLPSCEKVRLCADPGNVEHSRRITSGPRLSVGSTVQYVCNKGYMLSGNSLLTCHNHNSAGPRWSKTPPKCTYDTCKNPGTPPFSIQSQEKPFYQAGETLRFTCLTGYELQGEPALCCVPGHPSRWSHPPPVCQVAGADFSIEGISIAVAVFIPVAIILALIFGIYLYFSK</sequence>
<dbReference type="PANTHER" id="PTHR45656">
    <property type="entry name" value="PROTEIN CBR-CLEC-78"/>
    <property type="match status" value="1"/>
</dbReference>
<dbReference type="SUPFAM" id="SSF57535">
    <property type="entry name" value="Complement control module/SCR domain"/>
    <property type="match status" value="4"/>
</dbReference>
<feature type="compositionally biased region" description="Polar residues" evidence="6">
    <location>
        <begin position="144"/>
        <end position="154"/>
    </location>
</feature>
<dbReference type="PROSITE" id="PS50923">
    <property type="entry name" value="SUSHI"/>
    <property type="match status" value="4"/>
</dbReference>
<dbReference type="SUPFAM" id="SSF49854">
    <property type="entry name" value="Spermadhesin, CUB domain"/>
    <property type="match status" value="2"/>
</dbReference>
<dbReference type="GeneTree" id="ENSGT00940000156995"/>
<feature type="domain" description="CUB" evidence="8">
    <location>
        <begin position="404"/>
        <end position="515"/>
    </location>
</feature>
<evidence type="ECO:0000259" key="8">
    <source>
        <dbReference type="PROSITE" id="PS01180"/>
    </source>
</evidence>